<evidence type="ECO:0000313" key="1">
    <source>
        <dbReference type="EMBL" id="TBT85071.1"/>
    </source>
</evidence>
<comment type="caution">
    <text evidence="1">The sequence shown here is derived from an EMBL/GenBank/DDBJ whole genome shotgun (WGS) entry which is preliminary data.</text>
</comment>
<protein>
    <submittedName>
        <fullName evidence="1">Uncharacterized protein</fullName>
    </submittedName>
</protein>
<name>A0A4Q9KDX2_9ACTN</name>
<evidence type="ECO:0000313" key="2">
    <source>
        <dbReference type="Proteomes" id="UP000292373"/>
    </source>
</evidence>
<keyword evidence="2" id="KW-1185">Reference proteome</keyword>
<organism evidence="1 2">
    <name type="scientific">Propioniciclava sinopodophylli</name>
    <dbReference type="NCBI Taxonomy" id="1837344"/>
    <lineage>
        <taxon>Bacteria</taxon>
        <taxon>Bacillati</taxon>
        <taxon>Actinomycetota</taxon>
        <taxon>Actinomycetes</taxon>
        <taxon>Propionibacteriales</taxon>
        <taxon>Propionibacteriaceae</taxon>
        <taxon>Propioniciclava</taxon>
    </lineage>
</organism>
<gene>
    <name evidence="1" type="ORF">ET989_07875</name>
</gene>
<sequence length="117" mass="13004">MTEHDPRWMYRQMIDAMVVCCSGPGQVSAERIRIGVWNENAAADDVRQTALNRLVTSLDADQREALAVVMAEEFASGIFNALEVLQAAQLTPFEVGYEGDPSDDFLGRLDGWEWPVA</sequence>
<reference evidence="1 2" key="1">
    <citation type="submission" date="2019-01" db="EMBL/GenBank/DDBJ databases">
        <title>Lactibacter flavus gen. nov., sp. nov., a novel bacterium of the family Propionibacteriaceae isolated from raw milk and dairy products.</title>
        <authorList>
            <person name="Huptas C."/>
            <person name="Wenning M."/>
            <person name="Breitenwieser F."/>
            <person name="Doll E."/>
            <person name="Von Neubeck M."/>
            <person name="Busse H.-J."/>
            <person name="Scherer S."/>
        </authorList>
    </citation>
    <scope>NUCLEOTIDE SEQUENCE [LARGE SCALE GENOMIC DNA]</scope>
    <source>
        <strain evidence="1 2">KCTC 33808</strain>
    </source>
</reference>
<dbReference type="RefSeq" id="WP_131167984.1">
    <property type="nucleotide sequence ID" value="NZ_CANLBI010000002.1"/>
</dbReference>
<accession>A0A4Q9KDX2</accession>
<proteinExistence type="predicted"/>
<dbReference type="OrthoDB" id="3729032at2"/>
<dbReference type="EMBL" id="SDMQ01000006">
    <property type="protein sequence ID" value="TBT85071.1"/>
    <property type="molecule type" value="Genomic_DNA"/>
</dbReference>
<dbReference type="Pfam" id="PF20184">
    <property type="entry name" value="DUF6547"/>
    <property type="match status" value="1"/>
</dbReference>
<dbReference type="Proteomes" id="UP000292373">
    <property type="component" value="Unassembled WGS sequence"/>
</dbReference>
<dbReference type="InterPro" id="IPR046677">
    <property type="entry name" value="DUF6547"/>
</dbReference>
<dbReference type="AlphaFoldDB" id="A0A4Q9KDX2"/>